<evidence type="ECO:0000313" key="14">
    <source>
        <dbReference type="Proteomes" id="UP000095728"/>
    </source>
</evidence>
<reference evidence="14" key="1">
    <citation type="journal article" date="2016" name="Genome Announc.">
        <title>Genome sequences of three species of Hanseniaspora isolated from spontaneous wine fermentations.</title>
        <authorList>
            <person name="Sternes P.R."/>
            <person name="Lee D."/>
            <person name="Kutyna D.R."/>
            <person name="Borneman A.R."/>
        </authorList>
    </citation>
    <scope>NUCLEOTIDE SEQUENCE [LARGE SCALE GENOMIC DNA]</scope>
    <source>
        <strain evidence="14">AWRI3579</strain>
    </source>
</reference>
<dbReference type="InterPro" id="IPR011184">
    <property type="entry name" value="DNA_mismatch_repair_Msh2"/>
</dbReference>
<dbReference type="InterPro" id="IPR007696">
    <property type="entry name" value="DNA_mismatch_repair_MutS_core"/>
</dbReference>
<dbReference type="AlphaFoldDB" id="A0A1E5R504"/>
<keyword evidence="6" id="KW-0067">ATP-binding</keyword>
<dbReference type="Pfam" id="PF05188">
    <property type="entry name" value="MutS_II"/>
    <property type="match status" value="1"/>
</dbReference>
<dbReference type="GO" id="GO:0030983">
    <property type="term" value="F:mismatched DNA binding"/>
    <property type="evidence" value="ECO:0007669"/>
    <property type="project" value="InterPro"/>
</dbReference>
<keyword evidence="8 11" id="KW-0234">DNA repair</keyword>
<evidence type="ECO:0000259" key="12">
    <source>
        <dbReference type="PROSITE" id="PS00486"/>
    </source>
</evidence>
<proteinExistence type="inferred from homology"/>
<dbReference type="FunCoup" id="A0A1E5R504">
    <property type="interactions" value="1138"/>
</dbReference>
<accession>A0A1E5R504</accession>
<dbReference type="InterPro" id="IPR045076">
    <property type="entry name" value="MutS"/>
</dbReference>
<keyword evidence="5 11" id="KW-0227">DNA damage</keyword>
<evidence type="ECO:0000256" key="4">
    <source>
        <dbReference type="ARBA" id="ARBA00022741"/>
    </source>
</evidence>
<name>A0A1E5R504_9ASCO</name>
<dbReference type="PROSITE" id="PS00486">
    <property type="entry name" value="DNA_MISMATCH_REPAIR_2"/>
    <property type="match status" value="1"/>
</dbReference>
<dbReference type="Pfam" id="PF05190">
    <property type="entry name" value="MutS_IV"/>
    <property type="match status" value="1"/>
</dbReference>
<dbReference type="EMBL" id="LPNM01000010">
    <property type="protein sequence ID" value="OEJ81971.1"/>
    <property type="molecule type" value="Genomic_DNA"/>
</dbReference>
<dbReference type="GO" id="GO:0051053">
    <property type="term" value="P:negative regulation of DNA metabolic process"/>
    <property type="evidence" value="ECO:0007669"/>
    <property type="project" value="UniProtKB-ARBA"/>
</dbReference>
<comment type="function">
    <text evidence="11">Component of the post-replicative DNA mismatch repair system (MMR).</text>
</comment>
<organism evidence="13 14">
    <name type="scientific">Hanseniaspora osmophila</name>
    <dbReference type="NCBI Taxonomy" id="56408"/>
    <lineage>
        <taxon>Eukaryota</taxon>
        <taxon>Fungi</taxon>
        <taxon>Dikarya</taxon>
        <taxon>Ascomycota</taxon>
        <taxon>Saccharomycotina</taxon>
        <taxon>Saccharomycetes</taxon>
        <taxon>Saccharomycodales</taxon>
        <taxon>Saccharomycodaceae</taxon>
        <taxon>Hanseniaspora</taxon>
    </lineage>
</organism>
<keyword evidence="4 11" id="KW-0547">Nucleotide-binding</keyword>
<dbReference type="SUPFAM" id="SSF53150">
    <property type="entry name" value="DNA repair protein MutS, domain II"/>
    <property type="match status" value="1"/>
</dbReference>
<dbReference type="InterPro" id="IPR007861">
    <property type="entry name" value="DNA_mismatch_repair_MutS_clamp"/>
</dbReference>
<evidence type="ECO:0000256" key="10">
    <source>
        <dbReference type="ARBA" id="ARBA00073545"/>
    </source>
</evidence>
<evidence type="ECO:0000256" key="2">
    <source>
        <dbReference type="ARBA" id="ARBA00006271"/>
    </source>
</evidence>
<keyword evidence="14" id="KW-1185">Reference proteome</keyword>
<comment type="caution">
    <text evidence="13">The sequence shown here is derived from an EMBL/GenBank/DDBJ whole genome shotgun (WGS) entry which is preliminary data.</text>
</comment>
<dbReference type="Pfam" id="PF01624">
    <property type="entry name" value="MutS_I"/>
    <property type="match status" value="1"/>
</dbReference>
<dbReference type="InterPro" id="IPR007695">
    <property type="entry name" value="DNA_mismatch_repair_MutS-lik_N"/>
</dbReference>
<dbReference type="InParanoid" id="A0A1E5R504"/>
<sequence length="963" mass="109245">MTSIRPELKFQDVAEERGFYKRYQNLPKALSNTIRIADREDFYSVVGEDAIFVAENVYHTTSVLKSTTALHQDEPLKYVTMSKQVCYNFLKMCLFDYGYKVEIYDKTWKLIKNASPGNIEQVDDLLTISINDSVVLCSIKFVNNDGQGNCTLGCAFVDSSTYKIGMLEIIDNEVYSNLESLIIQLGVKECLVPDLRDNVNSKRELQKISRVIDRCGCVVTYTKPGDFQPKDVEHDVIKLIGDELSMALPKFSKNSLGACNALLDYLNVLRDTSNYGKYQLVEHSLSQFMKLDASALNALNIFPQSGSQIIGPTFSHNVPGDSAQGSKINSLFQLLNKCKTNSGIRLLNEWLKQPLLDIDELTKRHDLVEYLIEQLELRQILRNDFLPKVPDMRRITRMLMKKKEDLEDVLKIYTFATTIPKIISNIEIFLNEDDMTSASDSKIRQLVESHWLNPLKTQIQPLDTFQELVEQTVDLDSYNEHNEFMIRMDVDETLSSTKTLLDELKGKIREIHYDAADDLNFDPEKKLKLEVHHIHGYCMRLTRNDAKAIRNNRKYMELSTVKAGIFFTTKELKQLAQEVGNIQKDYDRLQADLVREIVKVTLTYVPVLETLSMTLSHMDVLCSFAHVASYAPIPYVRPKMFAKNSRDGEKRKLILKESRHPVLEAQEDISFISNDVCMKRGERDFIIITGPNMGGKSTYIRQVGVITLMAQIGCFVPCDEAEISIMDSILCRVGAGDSQFKGVSTFMMEMLETSSILKNATGNSLVIVDELGRGTSTYDGFGLAWSISEYIASKIGCFTLFATHFHELTNLSTKLSNVVNMQVLAHIDESEKDISAEKEEPNDEITLLYKVADGISDQSFGINVAEVCKFPSKIVKMAKRKASELEEMKEVGQDVKKRCDANDISVGTLKLKSILQTWVKQAETQNLLSQREEGVEKIASLLKDIYEESAKNKFIEEIISDLK</sequence>
<dbReference type="FunFam" id="3.40.50.300:FF:000925">
    <property type="entry name" value="DNA mismatch repair protein MSH2"/>
    <property type="match status" value="1"/>
</dbReference>
<keyword evidence="9" id="KW-0539">Nucleus</keyword>
<evidence type="ECO:0000256" key="1">
    <source>
        <dbReference type="ARBA" id="ARBA00004123"/>
    </source>
</evidence>
<dbReference type="Gene3D" id="1.10.1420.10">
    <property type="match status" value="2"/>
</dbReference>
<dbReference type="InterPro" id="IPR036187">
    <property type="entry name" value="DNA_mismatch_repair_MutS_sf"/>
</dbReference>
<protein>
    <recommendedName>
        <fullName evidence="10">DNA mismatch repair protein MSH2</fullName>
    </recommendedName>
    <alternativeName>
        <fullName evidence="3">DNA mismatch repair protein Msh2</fullName>
    </alternativeName>
</protein>
<dbReference type="PANTHER" id="PTHR11361:SF35">
    <property type="entry name" value="DNA MISMATCH REPAIR PROTEIN MSH2"/>
    <property type="match status" value="1"/>
</dbReference>
<gene>
    <name evidence="13" type="ORF">AWRI3579_g3799</name>
</gene>
<dbReference type="Proteomes" id="UP000095728">
    <property type="component" value="Unassembled WGS sequence"/>
</dbReference>
<dbReference type="Gene3D" id="3.40.50.300">
    <property type="entry name" value="P-loop containing nucleotide triphosphate hydrolases"/>
    <property type="match status" value="1"/>
</dbReference>
<dbReference type="Gene3D" id="3.40.1170.10">
    <property type="entry name" value="DNA repair protein MutS, domain I"/>
    <property type="match status" value="1"/>
</dbReference>
<evidence type="ECO:0000256" key="11">
    <source>
        <dbReference type="RuleBase" id="RU003756"/>
    </source>
</evidence>
<dbReference type="InterPro" id="IPR027417">
    <property type="entry name" value="P-loop_NTPase"/>
</dbReference>
<dbReference type="GO" id="GO:0140664">
    <property type="term" value="F:ATP-dependent DNA damage sensor activity"/>
    <property type="evidence" value="ECO:0007669"/>
    <property type="project" value="InterPro"/>
</dbReference>
<dbReference type="GO" id="GO:0006312">
    <property type="term" value="P:mitotic recombination"/>
    <property type="evidence" value="ECO:0007669"/>
    <property type="project" value="TreeGrafter"/>
</dbReference>
<dbReference type="Gene3D" id="3.30.420.110">
    <property type="entry name" value="MutS, connector domain"/>
    <property type="match status" value="1"/>
</dbReference>
<dbReference type="GO" id="GO:0032301">
    <property type="term" value="C:MutSalpha complex"/>
    <property type="evidence" value="ECO:0007669"/>
    <property type="project" value="TreeGrafter"/>
</dbReference>
<evidence type="ECO:0000313" key="13">
    <source>
        <dbReference type="EMBL" id="OEJ81971.1"/>
    </source>
</evidence>
<comment type="subcellular location">
    <subcellularLocation>
        <location evidence="1">Nucleus</location>
    </subcellularLocation>
</comment>
<evidence type="ECO:0000256" key="7">
    <source>
        <dbReference type="ARBA" id="ARBA00023125"/>
    </source>
</evidence>
<dbReference type="Pfam" id="PF05192">
    <property type="entry name" value="MutS_III"/>
    <property type="match status" value="1"/>
</dbReference>
<dbReference type="InterPro" id="IPR036678">
    <property type="entry name" value="MutS_con_dom_sf"/>
</dbReference>
<dbReference type="PANTHER" id="PTHR11361">
    <property type="entry name" value="DNA MISMATCH REPAIR PROTEIN MUTS FAMILY MEMBER"/>
    <property type="match status" value="1"/>
</dbReference>
<dbReference type="OrthoDB" id="295033at2759"/>
<dbReference type="GO" id="GO:0005524">
    <property type="term" value="F:ATP binding"/>
    <property type="evidence" value="ECO:0007669"/>
    <property type="project" value="UniProtKB-KW"/>
</dbReference>
<dbReference type="SUPFAM" id="SSF52540">
    <property type="entry name" value="P-loop containing nucleoside triphosphate hydrolases"/>
    <property type="match status" value="1"/>
</dbReference>
<evidence type="ECO:0000256" key="9">
    <source>
        <dbReference type="ARBA" id="ARBA00023242"/>
    </source>
</evidence>
<dbReference type="GO" id="GO:0006298">
    <property type="term" value="P:mismatch repair"/>
    <property type="evidence" value="ECO:0007669"/>
    <property type="project" value="InterPro"/>
</dbReference>
<dbReference type="SUPFAM" id="SSF48334">
    <property type="entry name" value="DNA repair protein MutS, domain III"/>
    <property type="match status" value="1"/>
</dbReference>
<evidence type="ECO:0000256" key="3">
    <source>
        <dbReference type="ARBA" id="ARBA00019549"/>
    </source>
</evidence>
<evidence type="ECO:0000256" key="5">
    <source>
        <dbReference type="ARBA" id="ARBA00022763"/>
    </source>
</evidence>
<comment type="similarity">
    <text evidence="2 11">Belongs to the DNA mismatch repair MutS family.</text>
</comment>
<feature type="domain" description="DNA mismatch repair proteins mutS family" evidence="12">
    <location>
        <begin position="764"/>
        <end position="780"/>
    </location>
</feature>
<dbReference type="InterPro" id="IPR000432">
    <property type="entry name" value="DNA_mismatch_repair_MutS_C"/>
</dbReference>
<feature type="unsure residue" description="D or N" evidence="13">
    <location>
        <position position="73"/>
    </location>
</feature>
<dbReference type="Pfam" id="PF00488">
    <property type="entry name" value="MutS_V"/>
    <property type="match status" value="1"/>
</dbReference>
<dbReference type="SMART" id="SM00534">
    <property type="entry name" value="MUTSac"/>
    <property type="match status" value="1"/>
</dbReference>
<dbReference type="STRING" id="56408.A0A1E5R504"/>
<dbReference type="SMART" id="SM00533">
    <property type="entry name" value="MUTSd"/>
    <property type="match status" value="1"/>
</dbReference>
<evidence type="ECO:0000256" key="6">
    <source>
        <dbReference type="ARBA" id="ARBA00022840"/>
    </source>
</evidence>
<dbReference type="InterPro" id="IPR007860">
    <property type="entry name" value="DNA_mmatch_repair_MutS_con_dom"/>
</dbReference>
<dbReference type="FunFam" id="3.30.420.110:FF:000002">
    <property type="entry name" value="DNA mismatch repair protein"/>
    <property type="match status" value="1"/>
</dbReference>
<dbReference type="PIRSF" id="PIRSF005813">
    <property type="entry name" value="MSH2"/>
    <property type="match status" value="1"/>
</dbReference>
<evidence type="ECO:0000256" key="8">
    <source>
        <dbReference type="ARBA" id="ARBA00023204"/>
    </source>
</evidence>
<dbReference type="InterPro" id="IPR016151">
    <property type="entry name" value="DNA_mismatch_repair_MutS_N"/>
</dbReference>
<dbReference type="FunFam" id="3.40.1170.10:FF:000009">
    <property type="entry name" value="Mismatch repair ATPase"/>
    <property type="match status" value="1"/>
</dbReference>
<keyword evidence="7 11" id="KW-0238">DNA-binding</keyword>